<keyword evidence="2 11" id="KW-0436">Ligase</keyword>
<dbReference type="GO" id="GO:0004467">
    <property type="term" value="F:long-chain fatty acid-CoA ligase activity"/>
    <property type="evidence" value="ECO:0007669"/>
    <property type="project" value="UniProtKB-EC"/>
</dbReference>
<dbReference type="Gene3D" id="3.30.300.30">
    <property type="match status" value="1"/>
</dbReference>
<feature type="domain" description="AMP-binding enzyme C-terminal" evidence="10">
    <location>
        <begin position="436"/>
        <end position="511"/>
    </location>
</feature>
<keyword evidence="12" id="KW-1185">Reference proteome</keyword>
<dbReference type="Gene3D" id="3.40.50.980">
    <property type="match status" value="1"/>
</dbReference>
<comment type="similarity">
    <text evidence="1">Belongs to the ATP-dependent AMP-binding enzyme family.</text>
</comment>
<dbReference type="GO" id="GO:0005524">
    <property type="term" value="F:ATP binding"/>
    <property type="evidence" value="ECO:0007669"/>
    <property type="project" value="InterPro"/>
</dbReference>
<dbReference type="FunFam" id="3.30.300.30:FF:000008">
    <property type="entry name" value="2,3-dihydroxybenzoate-AMP ligase"/>
    <property type="match status" value="1"/>
</dbReference>
<sequence>MDTSSVPPSNALFNAADYLVDRHVRQGHGAQTAVVASKRTLTYEELADAVHHVAGGLQRLGVRPEERVVLCMADDIELLTAILAAMYLGAVPAPVSTMLTGVELGKLLVDSRAKVLCASTEFATAVSAAVASAPEITDVVFDGIASSDMPQGVAVHQWDVLTSAGPTSKPYDTWPDSPALWLYTSGTTGTPKAAMHRHESIRLVAESYGVGVLGIQPQDRFLSVAKLFFAYGIGNSCFFPLSVGATTILERGRPTPAGIAERIRAARPTLFFAVPTFYSSMLSSDIPDDTFSTVRQGISAGEALPAPLYERLLRRFGLEVLDGIGSTEALHIYLSNRPGKVVPGSSGVPVPGYHVDLRDEDGVVIDAPGQPGTLFLRGSSIATGYWCRASTTRQVFQGEWLRTGDAYVRNHDGSYSCLGRTGDILKAGGMWVSPAEVEERLLKHPDVAEAVVVAAPDAAGLEKPVACVVPQPGQSVVADELVDWCREELAAFKRPRAVVVMEELPKTATGKIRRNVLREQVVDVLKEDVVTA</sequence>
<evidence type="ECO:0000256" key="2">
    <source>
        <dbReference type="ARBA" id="ARBA00022598"/>
    </source>
</evidence>
<dbReference type="Gene3D" id="2.30.38.10">
    <property type="entry name" value="Luciferase, Domain 3"/>
    <property type="match status" value="1"/>
</dbReference>
<dbReference type="InterPro" id="IPR025110">
    <property type="entry name" value="AMP-bd_C"/>
</dbReference>
<gene>
    <name evidence="11" type="primary">badA</name>
    <name evidence="11" type="ORF">MMOR_02910</name>
</gene>
<organism evidence="11 12">
    <name type="scientific">Mycolicibacterium moriokaense</name>
    <dbReference type="NCBI Taxonomy" id="39691"/>
    <lineage>
        <taxon>Bacteria</taxon>
        <taxon>Bacillati</taxon>
        <taxon>Actinomycetota</taxon>
        <taxon>Actinomycetes</taxon>
        <taxon>Mycobacteriales</taxon>
        <taxon>Mycobacteriaceae</taxon>
        <taxon>Mycolicibacterium</taxon>
    </lineage>
</organism>
<evidence type="ECO:0000256" key="8">
    <source>
        <dbReference type="ARBA" id="ARBA00083882"/>
    </source>
</evidence>
<evidence type="ECO:0000256" key="6">
    <source>
        <dbReference type="ARBA" id="ARBA00076959"/>
    </source>
</evidence>
<dbReference type="Pfam" id="PF13193">
    <property type="entry name" value="AMP-binding_C"/>
    <property type="match status" value="1"/>
</dbReference>
<accession>A0AAD1M4J6</accession>
<dbReference type="EC" id="6.2.1.3" evidence="3"/>
<reference evidence="11 12" key="1">
    <citation type="journal article" date="2019" name="Emerg. Microbes Infect.">
        <title>Comprehensive subspecies identification of 175 nontuberculous mycobacteria species based on 7547 genomic profiles.</title>
        <authorList>
            <person name="Matsumoto Y."/>
            <person name="Kinjo T."/>
            <person name="Motooka D."/>
            <person name="Nabeya D."/>
            <person name="Jung N."/>
            <person name="Uechi K."/>
            <person name="Horii T."/>
            <person name="Iida T."/>
            <person name="Fujita J."/>
            <person name="Nakamura S."/>
        </authorList>
    </citation>
    <scope>NUCLEOTIDE SEQUENCE [LARGE SCALE GENOMIC DNA]</scope>
    <source>
        <strain evidence="11 12">JCM 6375</strain>
    </source>
</reference>
<dbReference type="NCBIfam" id="TIGR02262">
    <property type="entry name" value="benz_CoA_lig"/>
    <property type="match status" value="1"/>
</dbReference>
<evidence type="ECO:0000313" key="11">
    <source>
        <dbReference type="EMBL" id="BBW99354.1"/>
    </source>
</evidence>
<evidence type="ECO:0000313" key="12">
    <source>
        <dbReference type="Proteomes" id="UP000466681"/>
    </source>
</evidence>
<evidence type="ECO:0000259" key="9">
    <source>
        <dbReference type="Pfam" id="PF00501"/>
    </source>
</evidence>
<dbReference type="RefSeq" id="WP_083151984.1">
    <property type="nucleotide sequence ID" value="NZ_AP022560.1"/>
</dbReference>
<feature type="domain" description="AMP-dependent synthetase/ligase" evidence="9">
    <location>
        <begin position="26"/>
        <end position="386"/>
    </location>
</feature>
<dbReference type="InterPro" id="IPR011957">
    <property type="entry name" value="Benz_CoA_lig"/>
</dbReference>
<evidence type="ECO:0000256" key="7">
    <source>
        <dbReference type="ARBA" id="ARBA00080667"/>
    </source>
</evidence>
<dbReference type="EMBL" id="AP022560">
    <property type="protein sequence ID" value="BBW99354.1"/>
    <property type="molecule type" value="Genomic_DNA"/>
</dbReference>
<dbReference type="PANTHER" id="PTHR43352:SF1">
    <property type="entry name" value="ANTHRANILATE--COA LIGASE"/>
    <property type="match status" value="1"/>
</dbReference>
<dbReference type="Gene3D" id="3.40.50.12820">
    <property type="match status" value="1"/>
</dbReference>
<evidence type="ECO:0000256" key="5">
    <source>
        <dbReference type="ARBA" id="ARBA00069710"/>
    </source>
</evidence>
<dbReference type="Proteomes" id="UP000466681">
    <property type="component" value="Chromosome"/>
</dbReference>
<evidence type="ECO:0000256" key="1">
    <source>
        <dbReference type="ARBA" id="ARBA00006432"/>
    </source>
</evidence>
<dbReference type="SUPFAM" id="SSF56801">
    <property type="entry name" value="Acetyl-CoA synthetase-like"/>
    <property type="match status" value="1"/>
</dbReference>
<dbReference type="InterPro" id="IPR000873">
    <property type="entry name" value="AMP-dep_synth/lig_dom"/>
</dbReference>
<evidence type="ECO:0000256" key="4">
    <source>
        <dbReference type="ARBA" id="ARBA00036813"/>
    </source>
</evidence>
<proteinExistence type="inferred from homology"/>
<evidence type="ECO:0000256" key="3">
    <source>
        <dbReference type="ARBA" id="ARBA00026121"/>
    </source>
</evidence>
<evidence type="ECO:0000259" key="10">
    <source>
        <dbReference type="Pfam" id="PF13193"/>
    </source>
</evidence>
<dbReference type="InterPro" id="IPR045851">
    <property type="entry name" value="AMP-bd_C_sf"/>
</dbReference>
<dbReference type="GO" id="GO:0044550">
    <property type="term" value="P:secondary metabolite biosynthetic process"/>
    <property type="evidence" value="ECO:0007669"/>
    <property type="project" value="TreeGrafter"/>
</dbReference>
<comment type="catalytic activity">
    <reaction evidence="4">
        <text>a long-chain fatty acid + ATP + CoA = a long-chain fatty acyl-CoA + AMP + diphosphate</text>
        <dbReference type="Rhea" id="RHEA:15421"/>
        <dbReference type="ChEBI" id="CHEBI:30616"/>
        <dbReference type="ChEBI" id="CHEBI:33019"/>
        <dbReference type="ChEBI" id="CHEBI:57287"/>
        <dbReference type="ChEBI" id="CHEBI:57560"/>
        <dbReference type="ChEBI" id="CHEBI:83139"/>
        <dbReference type="ChEBI" id="CHEBI:456215"/>
        <dbReference type="EC" id="6.2.1.3"/>
    </reaction>
</comment>
<dbReference type="Pfam" id="PF00501">
    <property type="entry name" value="AMP-binding"/>
    <property type="match status" value="1"/>
</dbReference>
<dbReference type="PANTHER" id="PTHR43352">
    <property type="entry name" value="ACETYL-COA SYNTHETASE"/>
    <property type="match status" value="1"/>
</dbReference>
<dbReference type="AlphaFoldDB" id="A0AAD1M4J6"/>
<dbReference type="KEGG" id="mmor:MMOR_02910"/>
<name>A0AAD1M4J6_9MYCO</name>
<protein>
    <recommendedName>
        <fullName evidence="5">Long-chain-fatty-acid--CoA ligase FadD13</fullName>
        <ecNumber evidence="3">6.2.1.3</ecNumber>
    </recommendedName>
    <alternativeName>
        <fullName evidence="6">Fatty acyl-CoA ligase</fullName>
    </alternativeName>
    <alternativeName>
        <fullName evidence="8">Fatty acyl-CoA synthetase</fullName>
    </alternativeName>
    <alternativeName>
        <fullName evidence="7">Very-long-chain fatty-acyl-CoA synthetase</fullName>
    </alternativeName>
</protein>